<protein>
    <submittedName>
        <fullName evidence="2">Ornithine cyclodeaminase family protein</fullName>
    </submittedName>
</protein>
<evidence type="ECO:0000256" key="1">
    <source>
        <dbReference type="SAM" id="MobiDB-lite"/>
    </source>
</evidence>
<dbReference type="Gene3D" id="3.40.50.720">
    <property type="entry name" value="NAD(P)-binding Rossmann-like Domain"/>
    <property type="match status" value="1"/>
</dbReference>
<dbReference type="InterPro" id="IPR003462">
    <property type="entry name" value="ODC_Mu_crystall"/>
</dbReference>
<dbReference type="EMBL" id="JANLCJ010000009">
    <property type="protein sequence ID" value="MCS5735825.1"/>
    <property type="molecule type" value="Genomic_DNA"/>
</dbReference>
<proteinExistence type="predicted"/>
<dbReference type="InterPro" id="IPR036291">
    <property type="entry name" value="NAD(P)-bd_dom_sf"/>
</dbReference>
<name>A0ABT2H793_9MICO</name>
<dbReference type="PANTHER" id="PTHR13812:SF19">
    <property type="entry name" value="KETIMINE REDUCTASE MU-CRYSTALLIN"/>
    <property type="match status" value="1"/>
</dbReference>
<reference evidence="2" key="1">
    <citation type="submission" date="2022-08" db="EMBL/GenBank/DDBJ databases">
        <authorList>
            <person name="Deng Y."/>
            <person name="Han X.-F."/>
            <person name="Zhang Y.-Q."/>
        </authorList>
    </citation>
    <scope>NUCLEOTIDE SEQUENCE</scope>
    <source>
        <strain evidence="2">CPCC 203386</strain>
    </source>
</reference>
<evidence type="ECO:0000313" key="3">
    <source>
        <dbReference type="Proteomes" id="UP001165586"/>
    </source>
</evidence>
<gene>
    <name evidence="2" type="ORF">N1032_18960</name>
</gene>
<feature type="region of interest" description="Disordered" evidence="1">
    <location>
        <begin position="32"/>
        <end position="51"/>
    </location>
</feature>
<dbReference type="InterPro" id="IPR023401">
    <property type="entry name" value="ODC_N"/>
</dbReference>
<dbReference type="Pfam" id="PF02423">
    <property type="entry name" value="OCD_Mu_crystall"/>
    <property type="match status" value="2"/>
</dbReference>
<dbReference type="SUPFAM" id="SSF51735">
    <property type="entry name" value="NAD(P)-binding Rossmann-fold domains"/>
    <property type="match status" value="1"/>
</dbReference>
<dbReference type="RefSeq" id="WP_259541020.1">
    <property type="nucleotide sequence ID" value="NZ_JANLCJ010000009.1"/>
</dbReference>
<organism evidence="2 3">
    <name type="scientific">Herbiconiux daphne</name>
    <dbReference type="NCBI Taxonomy" id="2970914"/>
    <lineage>
        <taxon>Bacteria</taxon>
        <taxon>Bacillati</taxon>
        <taxon>Actinomycetota</taxon>
        <taxon>Actinomycetes</taxon>
        <taxon>Micrococcales</taxon>
        <taxon>Microbacteriaceae</taxon>
        <taxon>Herbiconiux</taxon>
    </lineage>
</organism>
<dbReference type="PANTHER" id="PTHR13812">
    <property type="entry name" value="KETIMINE REDUCTASE MU-CRYSTALLIN"/>
    <property type="match status" value="1"/>
</dbReference>
<dbReference type="PIRSF" id="PIRSF001439">
    <property type="entry name" value="CryM"/>
    <property type="match status" value="1"/>
</dbReference>
<dbReference type="Gene3D" id="3.30.1780.10">
    <property type="entry name" value="ornithine cyclodeaminase, domain 1"/>
    <property type="match status" value="1"/>
</dbReference>
<sequence length="286" mass="29756">MLRFVDALETAGACSVLEAADALETALRDGLDPENQVARTSVPVGDEPHGRGGELLLMPATTTDYSAVKVLSIGGEPRVQGVCVVFDTRTLEPLAVLDGAALTLVRTPAVSLVAIRRLVRRAPERALIMGTGPQGAAHAEAIRQQYGGVEIVQVGRSASAASVAAEVARADLICCSTTAAEPLFDGAAVRDDAVVVAVGSHRPNERELDGALVSRAQIVVESRASALQEAGDLILAGVAPQSLRNLAELVRDGIPSSNRPRVFTSTGMSWQDTVVAGAIVRRVLAT</sequence>
<accession>A0ABT2H793</accession>
<dbReference type="Proteomes" id="UP001165586">
    <property type="component" value="Unassembled WGS sequence"/>
</dbReference>
<evidence type="ECO:0000313" key="2">
    <source>
        <dbReference type="EMBL" id="MCS5735825.1"/>
    </source>
</evidence>
<keyword evidence="3" id="KW-1185">Reference proteome</keyword>
<comment type="caution">
    <text evidence="2">The sequence shown here is derived from an EMBL/GenBank/DDBJ whole genome shotgun (WGS) entry which is preliminary data.</text>
</comment>